<comment type="function">
    <text evidence="9">Catalyzes the phospholipid dependent N-acylation of the N-terminal cysteine of apolipoprotein, the last step in lipoprotein maturation.</text>
</comment>
<evidence type="ECO:0000256" key="10">
    <source>
        <dbReference type="SAM" id="MobiDB-lite"/>
    </source>
</evidence>
<evidence type="ECO:0000256" key="5">
    <source>
        <dbReference type="ARBA" id="ARBA00022692"/>
    </source>
</evidence>
<dbReference type="GO" id="GO:0016410">
    <property type="term" value="F:N-acyltransferase activity"/>
    <property type="evidence" value="ECO:0007669"/>
    <property type="project" value="UniProtKB-UniRule"/>
</dbReference>
<evidence type="ECO:0000256" key="9">
    <source>
        <dbReference type="HAMAP-Rule" id="MF_01148"/>
    </source>
</evidence>
<feature type="region of interest" description="Disordered" evidence="10">
    <location>
        <begin position="1"/>
        <end position="23"/>
    </location>
</feature>
<sequence length="556" mass="59950">MRRRLAFWRTSPSPAADEAQAGRRQNRAARWRQAGLMLGMGALSALALPPVHFLPILLITFPALGRVLNSAPSWKNAAWAGALFGFGFYAANLYWLINAVMIRAEEFWWFVPFPSLGCALILAPMVAAPAALCRLAPAGPRRILTFAAGWTLFDMGRVFLFSGFTWNPLGSSLAIPGTVGDVLIQPAAWIGVDGLTFFVVLGALFGGAALQDAFRARTGRPCQLFPRCVDRIRVAACAALVISISLTASVIRLKTVHPAGEPGPVTVLVQGNVPETEKVGHLNPRDIFMRYLHLTADGVLQARDQRPHPTFPDAITRPIVFLWPETSFPGSGLLQDSPRARQIIMEWAPGADAGLIGALRVGEDGRYRNSVLALAPNGDIAAFYDKARLVPFGEYQPPFIPLQIVPQGGMAAGPGAQTWHLPGIPPVGPLVCYEVIFSGLTVDEHDRPRWLANVTNDGWFGDSAGPRQHLSSVRLRAVEEGLPIARAANTGISIAYDGFGHELGRLGWGKTGTLVEPLPASLPAPLFAQFGRSLPALLSLAVFLAAFVRPKRKEGI</sequence>
<dbReference type="Pfam" id="PF00795">
    <property type="entry name" value="CN_hydrolase"/>
    <property type="match status" value="1"/>
</dbReference>
<feature type="transmembrane region" description="Helical" evidence="9">
    <location>
        <begin position="77"/>
        <end position="97"/>
    </location>
</feature>
<keyword evidence="3 9" id="KW-1003">Cell membrane</keyword>
<evidence type="ECO:0000256" key="4">
    <source>
        <dbReference type="ARBA" id="ARBA00022679"/>
    </source>
</evidence>
<keyword evidence="7 9" id="KW-0472">Membrane</keyword>
<evidence type="ECO:0000256" key="7">
    <source>
        <dbReference type="ARBA" id="ARBA00023136"/>
    </source>
</evidence>
<comment type="catalytic activity">
    <reaction evidence="9">
        <text>N-terminal S-1,2-diacyl-sn-glyceryl-L-cysteinyl-[lipoprotein] + a glycerophospholipid = N-acyl-S-1,2-diacyl-sn-glyceryl-L-cysteinyl-[lipoprotein] + a 2-acyl-sn-glycero-3-phospholipid + H(+)</text>
        <dbReference type="Rhea" id="RHEA:48228"/>
        <dbReference type="Rhea" id="RHEA-COMP:14681"/>
        <dbReference type="Rhea" id="RHEA-COMP:14684"/>
        <dbReference type="ChEBI" id="CHEBI:15378"/>
        <dbReference type="ChEBI" id="CHEBI:136912"/>
        <dbReference type="ChEBI" id="CHEBI:140656"/>
        <dbReference type="ChEBI" id="CHEBI:140657"/>
        <dbReference type="ChEBI" id="CHEBI:140660"/>
        <dbReference type="EC" id="2.3.1.269"/>
    </reaction>
</comment>
<evidence type="ECO:0000256" key="3">
    <source>
        <dbReference type="ARBA" id="ARBA00022475"/>
    </source>
</evidence>
<dbReference type="AlphaFoldDB" id="A0A1Y3G6W5"/>
<dbReference type="InterPro" id="IPR036526">
    <property type="entry name" value="C-N_Hydrolase_sf"/>
</dbReference>
<feature type="transmembrane region" description="Helical" evidence="9">
    <location>
        <begin position="231"/>
        <end position="251"/>
    </location>
</feature>
<dbReference type="EMBL" id="JOPG01000009">
    <property type="protein sequence ID" value="OUJ06581.1"/>
    <property type="molecule type" value="Genomic_DNA"/>
</dbReference>
<evidence type="ECO:0000256" key="2">
    <source>
        <dbReference type="ARBA" id="ARBA00010065"/>
    </source>
</evidence>
<keyword evidence="4 9" id="KW-0808">Transferase</keyword>
<evidence type="ECO:0000256" key="1">
    <source>
        <dbReference type="ARBA" id="ARBA00004651"/>
    </source>
</evidence>
<keyword evidence="6 9" id="KW-1133">Transmembrane helix</keyword>
<proteinExistence type="inferred from homology"/>
<dbReference type="InterPro" id="IPR004563">
    <property type="entry name" value="Apolipo_AcylTrfase"/>
</dbReference>
<evidence type="ECO:0000259" key="11">
    <source>
        <dbReference type="PROSITE" id="PS50263"/>
    </source>
</evidence>
<keyword evidence="5 9" id="KW-0812">Transmembrane</keyword>
<feature type="transmembrane region" description="Helical" evidence="9">
    <location>
        <begin position="40"/>
        <end position="65"/>
    </location>
</feature>
<dbReference type="Pfam" id="PF20154">
    <property type="entry name" value="LNT_N"/>
    <property type="match status" value="1"/>
</dbReference>
<dbReference type="PANTHER" id="PTHR38686:SF1">
    <property type="entry name" value="APOLIPOPROTEIN N-ACYLTRANSFERASE"/>
    <property type="match status" value="1"/>
</dbReference>
<dbReference type="SUPFAM" id="SSF56317">
    <property type="entry name" value="Carbon-nitrogen hydrolase"/>
    <property type="match status" value="1"/>
</dbReference>
<evidence type="ECO:0000256" key="6">
    <source>
        <dbReference type="ARBA" id="ARBA00022989"/>
    </source>
</evidence>
<dbReference type="PANTHER" id="PTHR38686">
    <property type="entry name" value="APOLIPOPROTEIN N-ACYLTRANSFERASE"/>
    <property type="match status" value="1"/>
</dbReference>
<evidence type="ECO:0000313" key="13">
    <source>
        <dbReference type="Proteomes" id="UP000242683"/>
    </source>
</evidence>
<dbReference type="GO" id="GO:0042158">
    <property type="term" value="P:lipoprotein biosynthetic process"/>
    <property type="evidence" value="ECO:0007669"/>
    <property type="project" value="UniProtKB-UniRule"/>
</dbReference>
<dbReference type="UniPathway" id="UPA00666"/>
<comment type="pathway">
    <text evidence="9">Protein modification; lipoprotein biosynthesis (N-acyl transfer).</text>
</comment>
<feature type="transmembrane region" description="Helical" evidence="9">
    <location>
        <begin position="109"/>
        <end position="132"/>
    </location>
</feature>
<feature type="transmembrane region" description="Helical" evidence="9">
    <location>
        <begin position="186"/>
        <end position="210"/>
    </location>
</feature>
<gene>
    <name evidence="9" type="primary">lnt</name>
    <name evidence="12" type="ORF">HK23_13890</name>
</gene>
<dbReference type="EC" id="2.3.1.269" evidence="9"/>
<keyword evidence="8 9" id="KW-0012">Acyltransferase</keyword>
<reference evidence="13" key="1">
    <citation type="submission" date="2014-06" db="EMBL/GenBank/DDBJ databases">
        <authorList>
            <person name="Winans N.J."/>
            <person name="Newell P.D."/>
            <person name="Douglas A.E."/>
        </authorList>
    </citation>
    <scope>NUCLEOTIDE SEQUENCE [LARGE SCALE GENOMIC DNA]</scope>
    <source>
        <strain evidence="13">DsW_057</strain>
    </source>
</reference>
<dbReference type="InterPro" id="IPR045378">
    <property type="entry name" value="LNT_N"/>
</dbReference>
<accession>A0A1Y3G6W5</accession>
<protein>
    <recommendedName>
        <fullName evidence="9">Apolipoprotein N-acyltransferase</fullName>
        <shortName evidence="9">ALP N-acyltransferase</shortName>
        <ecNumber evidence="9">2.3.1.269</ecNumber>
    </recommendedName>
</protein>
<dbReference type="GO" id="GO:0005886">
    <property type="term" value="C:plasma membrane"/>
    <property type="evidence" value="ECO:0007669"/>
    <property type="project" value="UniProtKB-SubCell"/>
</dbReference>
<feature type="domain" description="CN hydrolase" evidence="11">
    <location>
        <begin position="269"/>
        <end position="520"/>
    </location>
</feature>
<comment type="similarity">
    <text evidence="2 9">Belongs to the CN hydrolase family. Apolipoprotein N-acyltransferase subfamily.</text>
</comment>
<dbReference type="InterPro" id="IPR003010">
    <property type="entry name" value="C-N_Hydrolase"/>
</dbReference>
<organism evidence="12 13">
    <name type="scientific">Acetobacter malorum</name>
    <dbReference type="NCBI Taxonomy" id="178901"/>
    <lineage>
        <taxon>Bacteria</taxon>
        <taxon>Pseudomonadati</taxon>
        <taxon>Pseudomonadota</taxon>
        <taxon>Alphaproteobacteria</taxon>
        <taxon>Acetobacterales</taxon>
        <taxon>Acetobacteraceae</taxon>
        <taxon>Acetobacter</taxon>
    </lineage>
</organism>
<dbReference type="Proteomes" id="UP000242683">
    <property type="component" value="Unassembled WGS sequence"/>
</dbReference>
<dbReference type="NCBIfam" id="TIGR00546">
    <property type="entry name" value="lnt"/>
    <property type="match status" value="1"/>
</dbReference>
<evidence type="ECO:0000313" key="12">
    <source>
        <dbReference type="EMBL" id="OUJ06581.1"/>
    </source>
</evidence>
<comment type="caution">
    <text evidence="12">The sequence shown here is derived from an EMBL/GenBank/DDBJ whole genome shotgun (WGS) entry which is preliminary data.</text>
</comment>
<comment type="caution">
    <text evidence="9">Lacks conserved residue(s) required for the propagation of feature annotation.</text>
</comment>
<name>A0A1Y3G6W5_9PROT</name>
<dbReference type="HAMAP" id="MF_01148">
    <property type="entry name" value="Lnt"/>
    <property type="match status" value="1"/>
</dbReference>
<dbReference type="CDD" id="cd07571">
    <property type="entry name" value="ALP_N-acyl_transferase"/>
    <property type="match status" value="1"/>
</dbReference>
<dbReference type="Gene3D" id="3.60.110.10">
    <property type="entry name" value="Carbon-nitrogen hydrolase"/>
    <property type="match status" value="1"/>
</dbReference>
<comment type="subcellular location">
    <subcellularLocation>
        <location evidence="1 9">Cell membrane</location>
        <topology evidence="1 9">Multi-pass membrane protein</topology>
    </subcellularLocation>
</comment>
<dbReference type="PROSITE" id="PS50263">
    <property type="entry name" value="CN_HYDROLASE"/>
    <property type="match status" value="1"/>
</dbReference>
<evidence type="ECO:0000256" key="8">
    <source>
        <dbReference type="ARBA" id="ARBA00023315"/>
    </source>
</evidence>